<dbReference type="AlphaFoldDB" id="A0A5C5GCV6"/>
<dbReference type="InterPro" id="IPR036366">
    <property type="entry name" value="PGBDSf"/>
</dbReference>
<dbReference type="InterPro" id="IPR043426">
    <property type="entry name" value="MltB-like"/>
</dbReference>
<proteinExistence type="predicted"/>
<accession>A0A5C5GCV6</accession>
<dbReference type="GO" id="GO:0009253">
    <property type="term" value="P:peptidoglycan catabolic process"/>
    <property type="evidence" value="ECO:0007669"/>
    <property type="project" value="TreeGrafter"/>
</dbReference>
<dbReference type="InterPro" id="IPR011970">
    <property type="entry name" value="MltB_2"/>
</dbReference>
<evidence type="ECO:0000259" key="2">
    <source>
        <dbReference type="Pfam" id="PF13406"/>
    </source>
</evidence>
<protein>
    <submittedName>
        <fullName evidence="3">Lytic murein transglycosylase</fullName>
    </submittedName>
</protein>
<dbReference type="Gene3D" id="1.10.8.350">
    <property type="entry name" value="Bacterial muramidase"/>
    <property type="match status" value="1"/>
</dbReference>
<sequence>MKLTRRHATLGLAAGLLTACGGAPRVGGGGASSSGGEVPLTPDLMPQANAGWDAWVASFKGRAASRGISSSTLDTAFRGAGFLPGVVSRDRNQAEFTRTLEDYLAIAANDERVSNGRARFAQHQSALSAIQSRFGVPANVVAAVWGMESNYGNRKGLIPVVSSTSTLAYDGRRGDFFESQLLAALRILQNGDTSPANMTGSWAGAMGHTQFIPTTYQAYAVDFTGDGRRDIWSADPTDSLASTANHFAENGWRAGQPWGMEVRLPPGLSGIGRGNRRATGEWNAAGVRTLGGQPLPDHGAAAILVPQPGGPAFVTWRNFEVIGRYNNAVNYMIGVGHLSDRIAGGGPLQAAFPPDANGLTLNDRKALQAGLNRAGFDAGTPDGVVGDNTTSAIEAYERANGLAVTGTPSRALLARLG</sequence>
<name>A0A5C5GCV6_9RHOB</name>
<dbReference type="Gene3D" id="1.10.530.10">
    <property type="match status" value="1"/>
</dbReference>
<dbReference type="InterPro" id="IPR023346">
    <property type="entry name" value="Lysozyme-like_dom_sf"/>
</dbReference>
<dbReference type="Proteomes" id="UP000314011">
    <property type="component" value="Unassembled WGS sequence"/>
</dbReference>
<dbReference type="InterPro" id="IPR031304">
    <property type="entry name" value="SLT_2"/>
</dbReference>
<dbReference type="PANTHER" id="PTHR30163:SF8">
    <property type="entry name" value="LYTIC MUREIN TRANSGLYCOSYLASE"/>
    <property type="match status" value="1"/>
</dbReference>
<dbReference type="FunFam" id="1.10.8.350:FF:000001">
    <property type="entry name" value="Lytic murein transglycosylase B"/>
    <property type="match status" value="1"/>
</dbReference>
<evidence type="ECO:0000259" key="1">
    <source>
        <dbReference type="Pfam" id="PF01471"/>
    </source>
</evidence>
<organism evidence="3 4">
    <name type="scientific">Pelagovum pacificum</name>
    <dbReference type="NCBI Taxonomy" id="2588711"/>
    <lineage>
        <taxon>Bacteria</taxon>
        <taxon>Pseudomonadati</taxon>
        <taxon>Pseudomonadota</taxon>
        <taxon>Alphaproteobacteria</taxon>
        <taxon>Rhodobacterales</taxon>
        <taxon>Paracoccaceae</taxon>
        <taxon>Pelagovum</taxon>
    </lineage>
</organism>
<dbReference type="CDD" id="cd13399">
    <property type="entry name" value="Slt35-like"/>
    <property type="match status" value="1"/>
</dbReference>
<keyword evidence="4" id="KW-1185">Reference proteome</keyword>
<comment type="caution">
    <text evidence="3">The sequence shown here is derived from an EMBL/GenBank/DDBJ whole genome shotgun (WGS) entry which is preliminary data.</text>
</comment>
<dbReference type="SUPFAM" id="SSF47090">
    <property type="entry name" value="PGBD-like"/>
    <property type="match status" value="1"/>
</dbReference>
<dbReference type="EMBL" id="VFFF01000001">
    <property type="protein sequence ID" value="TNY32498.1"/>
    <property type="molecule type" value="Genomic_DNA"/>
</dbReference>
<dbReference type="Pfam" id="PF13406">
    <property type="entry name" value="SLT_2"/>
    <property type="match status" value="1"/>
</dbReference>
<evidence type="ECO:0000313" key="4">
    <source>
        <dbReference type="Proteomes" id="UP000314011"/>
    </source>
</evidence>
<dbReference type="PANTHER" id="PTHR30163">
    <property type="entry name" value="MEMBRANE-BOUND LYTIC MUREIN TRANSGLYCOSYLASE B"/>
    <property type="match status" value="1"/>
</dbReference>
<dbReference type="Pfam" id="PF01471">
    <property type="entry name" value="PG_binding_1"/>
    <property type="match status" value="1"/>
</dbReference>
<dbReference type="RefSeq" id="WP_140193176.1">
    <property type="nucleotide sequence ID" value="NZ_CP065915.1"/>
</dbReference>
<feature type="domain" description="Peptidoglycan binding-like" evidence="1">
    <location>
        <begin position="362"/>
        <end position="416"/>
    </location>
</feature>
<dbReference type="NCBIfam" id="TIGR02283">
    <property type="entry name" value="MltB_2"/>
    <property type="match status" value="1"/>
</dbReference>
<dbReference type="InterPro" id="IPR036365">
    <property type="entry name" value="PGBD-like_sf"/>
</dbReference>
<dbReference type="PROSITE" id="PS51257">
    <property type="entry name" value="PROKAR_LIPOPROTEIN"/>
    <property type="match status" value="1"/>
</dbReference>
<feature type="domain" description="Transglycosylase SLT" evidence="2">
    <location>
        <begin position="53"/>
        <end position="340"/>
    </location>
</feature>
<dbReference type="GO" id="GO:0008933">
    <property type="term" value="F:peptidoglycan lytic transglycosylase activity"/>
    <property type="evidence" value="ECO:0007669"/>
    <property type="project" value="TreeGrafter"/>
</dbReference>
<dbReference type="Gene3D" id="1.10.101.10">
    <property type="entry name" value="PGBD-like superfamily/PGBD"/>
    <property type="match status" value="1"/>
</dbReference>
<dbReference type="SUPFAM" id="SSF53955">
    <property type="entry name" value="Lysozyme-like"/>
    <property type="match status" value="1"/>
</dbReference>
<gene>
    <name evidence="3" type="ORF">FHY64_04195</name>
</gene>
<dbReference type="OrthoDB" id="9808544at2"/>
<dbReference type="InterPro" id="IPR002477">
    <property type="entry name" value="Peptidoglycan-bd-like"/>
</dbReference>
<evidence type="ECO:0000313" key="3">
    <source>
        <dbReference type="EMBL" id="TNY32498.1"/>
    </source>
</evidence>
<reference evidence="3 4" key="1">
    <citation type="submission" date="2019-06" db="EMBL/GenBank/DDBJ databases">
        <title>Genome of new Rhodobacteraceae sp. SM1903.</title>
        <authorList>
            <person name="Ren X."/>
        </authorList>
    </citation>
    <scope>NUCLEOTIDE SEQUENCE [LARGE SCALE GENOMIC DNA]</scope>
    <source>
        <strain evidence="3 4">SM1903</strain>
    </source>
</reference>